<feature type="signal peptide" evidence="4">
    <location>
        <begin position="1"/>
        <end position="23"/>
    </location>
</feature>
<dbReference type="GeneID" id="27340226"/>
<evidence type="ECO:0000313" key="7">
    <source>
        <dbReference type="Proteomes" id="UP000054466"/>
    </source>
</evidence>
<dbReference type="VEuPathDB" id="FungiDB:PV07_01032"/>
<keyword evidence="4" id="KW-0732">Signal</keyword>
<feature type="domain" description="Nephrocystin 3-like N-terminal" evidence="5">
    <location>
        <begin position="399"/>
        <end position="508"/>
    </location>
</feature>
<dbReference type="PANTHER" id="PTHR10039">
    <property type="entry name" value="AMELOGENIN"/>
    <property type="match status" value="1"/>
</dbReference>
<protein>
    <recommendedName>
        <fullName evidence="5">Nephrocystin 3-like N-terminal domain-containing protein</fullName>
    </recommendedName>
</protein>
<evidence type="ECO:0000256" key="1">
    <source>
        <dbReference type="ARBA" id="ARBA00022737"/>
    </source>
</evidence>
<reference evidence="6 7" key="1">
    <citation type="submission" date="2015-01" db="EMBL/GenBank/DDBJ databases">
        <title>The Genome Sequence of Cladophialophora immunda CBS83496.</title>
        <authorList>
            <consortium name="The Broad Institute Genomics Platform"/>
            <person name="Cuomo C."/>
            <person name="de Hoog S."/>
            <person name="Gorbushina A."/>
            <person name="Stielow B."/>
            <person name="Teixiera M."/>
            <person name="Abouelleil A."/>
            <person name="Chapman S.B."/>
            <person name="Priest M."/>
            <person name="Young S.K."/>
            <person name="Wortman J."/>
            <person name="Nusbaum C."/>
            <person name="Birren B."/>
        </authorList>
    </citation>
    <scope>NUCLEOTIDE SEQUENCE [LARGE SCALE GENOMIC DNA]</scope>
    <source>
        <strain evidence="6 7">CBS 83496</strain>
    </source>
</reference>
<evidence type="ECO:0000259" key="5">
    <source>
        <dbReference type="Pfam" id="PF24883"/>
    </source>
</evidence>
<feature type="compositionally biased region" description="Basic and acidic residues" evidence="3">
    <location>
        <begin position="519"/>
        <end position="554"/>
    </location>
</feature>
<proteinExistence type="predicted"/>
<feature type="compositionally biased region" description="Basic and acidic residues" evidence="3">
    <location>
        <begin position="763"/>
        <end position="779"/>
    </location>
</feature>
<accession>A0A0D2DEV2</accession>
<gene>
    <name evidence="6" type="ORF">PV07_01032</name>
</gene>
<keyword evidence="2" id="KW-0175">Coiled coil</keyword>
<dbReference type="OrthoDB" id="2910287at2759"/>
<dbReference type="RefSeq" id="XP_016254455.1">
    <property type="nucleotide sequence ID" value="XM_016387527.1"/>
</dbReference>
<dbReference type="Gene3D" id="3.40.50.300">
    <property type="entry name" value="P-loop containing nucleotide triphosphate hydrolases"/>
    <property type="match status" value="1"/>
</dbReference>
<sequence>MRALTFVLTTVAALVAFSSLVAAQDGPEITEPAVLPPSEDETQTSTPELTPEDEYFVDDSEGARLAKRTPPAGVYICNNKNWMAPCSWNKLTDSSCMDFPSDAGSSVGPPVGWQCKIYYAKNCAATNGMTDGKLTYPGTSNLGSLYNNYDKPASIKCRQCPQGTNSPCIVVGELGGRFEEASEVDGPAWLMVFVSVTLTQLYQSATGATAENDELESLTKDLKALVNQTRNRPPGIPQGDRFRLSYAKGLGLETFARQCSEVADELLECLDSVKVKGGGQPLKSAAQAVKTVWKQDHIDCLQRRLDRISKQLVDSTNLEQLEEINQRVREMAVENSRLEVNRTQEIDKLRRDFNSAVEEIATKANEDQAYFAEQVVLQSLRFSAIDSRHQSVPEQHSRTFQWIFEENSSTKFAQWLREEDGVYWVSGKPGSGKSTLMKFVADNEQTKHYLEAWARDKKLVTANFFFWSASSHRSQKSEQGLLRTILYQILRQCPELIQMAYSDQWIAMKSNGKGKQKQKRLEDFDTEEENKADSRKPESKRSSTTTTKKESEARSKRKRKQSDDQTAAVEVARPTKKQKQKQTSIKPDEKLPPAQTSKPVVINRAPVLQLWAACVSQALYPALPWSTHLSIGSAISTLCAISKGRAIGLIDKPSDDPAERAEKERKKRAAEEGADDEVNVMRFRLLLKGDGAIVSGKPHKANEELLRAKFGQGGGYERIKRAMEEAIKSWKKKGQEKELNVKAFHMYEEFRPSVQRGQGGWGRKGELSPEKIRAVASRD</sequence>
<feature type="region of interest" description="Disordered" evidence="3">
    <location>
        <begin position="511"/>
        <end position="597"/>
    </location>
</feature>
<feature type="coiled-coil region" evidence="2">
    <location>
        <begin position="298"/>
        <end position="366"/>
    </location>
</feature>
<dbReference type="SUPFAM" id="SSF52540">
    <property type="entry name" value="P-loop containing nucleoside triphosphate hydrolases"/>
    <property type="match status" value="1"/>
</dbReference>
<dbReference type="Proteomes" id="UP000054466">
    <property type="component" value="Unassembled WGS sequence"/>
</dbReference>
<dbReference type="PANTHER" id="PTHR10039:SF5">
    <property type="entry name" value="NACHT DOMAIN-CONTAINING PROTEIN"/>
    <property type="match status" value="1"/>
</dbReference>
<dbReference type="InterPro" id="IPR056884">
    <property type="entry name" value="NPHP3-like_N"/>
</dbReference>
<evidence type="ECO:0000256" key="4">
    <source>
        <dbReference type="SAM" id="SignalP"/>
    </source>
</evidence>
<feature type="region of interest" description="Disordered" evidence="3">
    <location>
        <begin position="29"/>
        <end position="53"/>
    </location>
</feature>
<dbReference type="AlphaFoldDB" id="A0A0D2DEV2"/>
<evidence type="ECO:0000256" key="2">
    <source>
        <dbReference type="SAM" id="Coils"/>
    </source>
</evidence>
<evidence type="ECO:0000313" key="6">
    <source>
        <dbReference type="EMBL" id="KIW34239.1"/>
    </source>
</evidence>
<dbReference type="HOGENOM" id="CLU_359403_0_0_1"/>
<dbReference type="Pfam" id="PF24883">
    <property type="entry name" value="NPHP3_N"/>
    <property type="match status" value="1"/>
</dbReference>
<dbReference type="EMBL" id="KN847040">
    <property type="protein sequence ID" value="KIW34239.1"/>
    <property type="molecule type" value="Genomic_DNA"/>
</dbReference>
<dbReference type="InterPro" id="IPR027417">
    <property type="entry name" value="P-loop_NTPase"/>
</dbReference>
<organism evidence="6 7">
    <name type="scientific">Cladophialophora immunda</name>
    <dbReference type="NCBI Taxonomy" id="569365"/>
    <lineage>
        <taxon>Eukaryota</taxon>
        <taxon>Fungi</taxon>
        <taxon>Dikarya</taxon>
        <taxon>Ascomycota</taxon>
        <taxon>Pezizomycotina</taxon>
        <taxon>Eurotiomycetes</taxon>
        <taxon>Chaetothyriomycetidae</taxon>
        <taxon>Chaetothyriales</taxon>
        <taxon>Herpotrichiellaceae</taxon>
        <taxon>Cladophialophora</taxon>
    </lineage>
</organism>
<keyword evidence="7" id="KW-1185">Reference proteome</keyword>
<feature type="region of interest" description="Disordered" evidence="3">
    <location>
        <begin position="755"/>
        <end position="779"/>
    </location>
</feature>
<feature type="chain" id="PRO_5002240391" description="Nephrocystin 3-like N-terminal domain-containing protein" evidence="4">
    <location>
        <begin position="24"/>
        <end position="779"/>
    </location>
</feature>
<name>A0A0D2DEV2_9EURO</name>
<evidence type="ECO:0000256" key="3">
    <source>
        <dbReference type="SAM" id="MobiDB-lite"/>
    </source>
</evidence>
<keyword evidence="1" id="KW-0677">Repeat</keyword>